<feature type="transmembrane region" description="Helical" evidence="2">
    <location>
        <begin position="12"/>
        <end position="37"/>
    </location>
</feature>
<evidence type="ECO:0000313" key="4">
    <source>
        <dbReference type="Proteomes" id="UP000823982"/>
    </source>
</evidence>
<evidence type="ECO:0000256" key="1">
    <source>
        <dbReference type="SAM" id="MobiDB-lite"/>
    </source>
</evidence>
<feature type="compositionally biased region" description="Low complexity" evidence="1">
    <location>
        <begin position="337"/>
        <end position="346"/>
    </location>
</feature>
<sequence>MFQESAKKRSVGQIIGIVCVFVLALLIVCTFVLYGIFKDANTAPSIFGHRIYIMNGDGMEPRIEQGAAVFVDEGVMPEAPGNVILCSIDGRLAVVGYVGSQEVTLPDGTVESRYIVKYDNTPEDEVWAVEASDIIGRAVSYDVFLGALIRFVASKAGMLIIVIVPCAALVIYEVVMLILSLKKGKKAAAAQADSSELDYEIPDFLKDDYAGEESSSKKTKKAYAEHEPAASGSEPAVPGSEPAMSGSEPLRFKSGNKEKPAAKHADGEKNPFGFGNGSVNISSGSLRAEREAAAQPKPKPAPAFTSSQTDSMPPIRKADHTIPEDAYQHSEADHEAAPAVTPNAAAFEKVYEQTHREEPQPAHDDSAGTSSSAASSGDLLGSGSVSSRMDELMKLLEEEKKKLSGN</sequence>
<reference evidence="3" key="2">
    <citation type="journal article" date="2021" name="PeerJ">
        <title>Extensive microbial diversity within the chicken gut microbiome revealed by metagenomics and culture.</title>
        <authorList>
            <person name="Gilroy R."/>
            <person name="Ravi A."/>
            <person name="Getino M."/>
            <person name="Pursley I."/>
            <person name="Horton D.L."/>
            <person name="Alikhan N.F."/>
            <person name="Baker D."/>
            <person name="Gharbi K."/>
            <person name="Hall N."/>
            <person name="Watson M."/>
            <person name="Adriaenssens E.M."/>
            <person name="Foster-Nyarko E."/>
            <person name="Jarju S."/>
            <person name="Secka A."/>
            <person name="Antonio M."/>
            <person name="Oren A."/>
            <person name="Chaudhuri R.R."/>
            <person name="La Ragione R."/>
            <person name="Hildebrand F."/>
            <person name="Pallen M.J."/>
        </authorList>
    </citation>
    <scope>NUCLEOTIDE SEQUENCE</scope>
    <source>
        <strain evidence="3">CHK157-1446</strain>
    </source>
</reference>
<dbReference type="Proteomes" id="UP000823982">
    <property type="component" value="Unassembled WGS sequence"/>
</dbReference>
<keyword evidence="2" id="KW-0472">Membrane</keyword>
<reference evidence="3" key="1">
    <citation type="submission" date="2020-10" db="EMBL/GenBank/DDBJ databases">
        <authorList>
            <person name="Gilroy R."/>
        </authorList>
    </citation>
    <scope>NUCLEOTIDE SEQUENCE</scope>
    <source>
        <strain evidence="3">CHK157-1446</strain>
    </source>
</reference>
<proteinExistence type="predicted"/>
<dbReference type="CDD" id="cd06462">
    <property type="entry name" value="Peptidase_S24_S26"/>
    <property type="match status" value="1"/>
</dbReference>
<evidence type="ECO:0000313" key="3">
    <source>
        <dbReference type="EMBL" id="HIS24026.1"/>
    </source>
</evidence>
<protein>
    <recommendedName>
        <fullName evidence="5">Signal peptidase I</fullName>
    </recommendedName>
</protein>
<feature type="compositionally biased region" description="Low complexity" evidence="1">
    <location>
        <begin position="367"/>
        <end position="387"/>
    </location>
</feature>
<evidence type="ECO:0008006" key="5">
    <source>
        <dbReference type="Google" id="ProtNLM"/>
    </source>
</evidence>
<gene>
    <name evidence="3" type="ORF">IAD01_01275</name>
</gene>
<keyword evidence="2" id="KW-1133">Transmembrane helix</keyword>
<organism evidence="3 4">
    <name type="scientific">Candidatus Faeciplasma gallinarum</name>
    <dbReference type="NCBI Taxonomy" id="2840799"/>
    <lineage>
        <taxon>Bacteria</taxon>
        <taxon>Bacillati</taxon>
        <taxon>Bacillota</taxon>
        <taxon>Clostridia</taxon>
        <taxon>Eubacteriales</taxon>
        <taxon>Oscillospiraceae</taxon>
        <taxon>Oscillospiraceae incertae sedis</taxon>
        <taxon>Candidatus Faeciplasma</taxon>
    </lineage>
</organism>
<feature type="compositionally biased region" description="Basic and acidic residues" evidence="1">
    <location>
        <begin position="316"/>
        <end position="336"/>
    </location>
</feature>
<feature type="compositionally biased region" description="Basic and acidic residues" evidence="1">
    <location>
        <begin position="349"/>
        <end position="366"/>
    </location>
</feature>
<dbReference type="EMBL" id="DVIR01000011">
    <property type="protein sequence ID" value="HIS24026.1"/>
    <property type="molecule type" value="Genomic_DNA"/>
</dbReference>
<feature type="compositionally biased region" description="Basic and acidic residues" evidence="1">
    <location>
        <begin position="255"/>
        <end position="269"/>
    </location>
</feature>
<feature type="region of interest" description="Disordered" evidence="1">
    <location>
        <begin position="210"/>
        <end position="406"/>
    </location>
</feature>
<keyword evidence="2" id="KW-0812">Transmembrane</keyword>
<comment type="caution">
    <text evidence="3">The sequence shown here is derived from an EMBL/GenBank/DDBJ whole genome shotgun (WGS) entry which is preliminary data.</text>
</comment>
<feature type="transmembrane region" description="Helical" evidence="2">
    <location>
        <begin position="156"/>
        <end position="179"/>
    </location>
</feature>
<accession>A0A9D1EMN8</accession>
<name>A0A9D1EMN8_9FIRM</name>
<evidence type="ECO:0000256" key="2">
    <source>
        <dbReference type="SAM" id="Phobius"/>
    </source>
</evidence>
<feature type="compositionally biased region" description="Basic and acidic residues" evidence="1">
    <location>
        <begin position="388"/>
        <end position="406"/>
    </location>
</feature>
<dbReference type="AlphaFoldDB" id="A0A9D1EMN8"/>